<reference evidence="9 10" key="1">
    <citation type="journal article" date="2019" name="Nat. Med.">
        <title>A library of human gut bacterial isolates paired with longitudinal multiomics data enables mechanistic microbiome research.</title>
        <authorList>
            <person name="Poyet M."/>
            <person name="Groussin M."/>
            <person name="Gibbons S.M."/>
            <person name="Avila-Pacheco J."/>
            <person name="Jiang X."/>
            <person name="Kearney S.M."/>
            <person name="Perrotta A.R."/>
            <person name="Berdy B."/>
            <person name="Zhao S."/>
            <person name="Lieberman T.D."/>
            <person name="Swanson P.K."/>
            <person name="Smith M."/>
            <person name="Roesemann S."/>
            <person name="Alexander J.E."/>
            <person name="Rich S.A."/>
            <person name="Livny J."/>
            <person name="Vlamakis H."/>
            <person name="Clish C."/>
            <person name="Bullock K."/>
            <person name="Deik A."/>
            <person name="Scott J."/>
            <person name="Pierce K.A."/>
            <person name="Xavier R.J."/>
            <person name="Alm E.J."/>
        </authorList>
    </citation>
    <scope>NUCLEOTIDE SEQUENCE [LARGE SCALE GENOMIC DNA]</scope>
    <source>
        <strain evidence="9 10">BIOML-A2</strain>
    </source>
</reference>
<comment type="catalytic activity">
    <reaction evidence="1">
        <text>[protein]-peptidylproline (omega=180) = [protein]-peptidylproline (omega=0)</text>
        <dbReference type="Rhea" id="RHEA:16237"/>
        <dbReference type="Rhea" id="RHEA-COMP:10747"/>
        <dbReference type="Rhea" id="RHEA-COMP:10748"/>
        <dbReference type="ChEBI" id="CHEBI:83833"/>
        <dbReference type="ChEBI" id="CHEBI:83834"/>
        <dbReference type="EC" id="5.2.1.8"/>
    </reaction>
</comment>
<name>A0A6I3S8Z2_9BURK</name>
<evidence type="ECO:0000256" key="2">
    <source>
        <dbReference type="ARBA" id="ARBA00004496"/>
    </source>
</evidence>
<dbReference type="GO" id="GO:0005737">
    <property type="term" value="C:cytoplasm"/>
    <property type="evidence" value="ECO:0007669"/>
    <property type="project" value="UniProtKB-SubCell"/>
</dbReference>
<protein>
    <recommendedName>
        <fullName evidence="4">peptidylprolyl isomerase</fullName>
        <ecNumber evidence="4">5.2.1.8</ecNumber>
    </recommendedName>
</protein>
<dbReference type="Gene3D" id="3.10.50.40">
    <property type="match status" value="1"/>
</dbReference>
<keyword evidence="5" id="KW-0963">Cytoplasm</keyword>
<comment type="caution">
    <text evidence="9">The sequence shown here is derived from an EMBL/GenBank/DDBJ whole genome shotgun (WGS) entry which is preliminary data.</text>
</comment>
<dbReference type="PANTHER" id="PTHR47861:SF3">
    <property type="entry name" value="FKBP-TYPE PEPTIDYL-PROLYL CIS-TRANS ISOMERASE SLYD"/>
    <property type="match status" value="1"/>
</dbReference>
<dbReference type="PANTHER" id="PTHR47861">
    <property type="entry name" value="FKBP-TYPE PEPTIDYL-PROLYL CIS-TRANS ISOMERASE SLYD"/>
    <property type="match status" value="1"/>
</dbReference>
<dbReference type="EC" id="5.2.1.8" evidence="4"/>
<keyword evidence="8 9" id="KW-0413">Isomerase</keyword>
<evidence type="ECO:0000256" key="4">
    <source>
        <dbReference type="ARBA" id="ARBA00013194"/>
    </source>
</evidence>
<organism evidence="9 10">
    <name type="scientific">Parasutterella excrementihominis</name>
    <dbReference type="NCBI Taxonomy" id="487175"/>
    <lineage>
        <taxon>Bacteria</taxon>
        <taxon>Pseudomonadati</taxon>
        <taxon>Pseudomonadota</taxon>
        <taxon>Betaproteobacteria</taxon>
        <taxon>Burkholderiales</taxon>
        <taxon>Sutterellaceae</taxon>
        <taxon>Parasutterella</taxon>
    </lineage>
</organism>
<evidence type="ECO:0000256" key="8">
    <source>
        <dbReference type="ARBA" id="ARBA00023235"/>
    </source>
</evidence>
<evidence type="ECO:0000256" key="5">
    <source>
        <dbReference type="ARBA" id="ARBA00022490"/>
    </source>
</evidence>
<dbReference type="InterPro" id="IPR046357">
    <property type="entry name" value="PPIase_dom_sf"/>
</dbReference>
<keyword evidence="7" id="KW-0143">Chaperone</keyword>
<evidence type="ECO:0000256" key="7">
    <source>
        <dbReference type="ARBA" id="ARBA00023186"/>
    </source>
</evidence>
<comment type="similarity">
    <text evidence="3">Belongs to the FKBP-type PPIase family.</text>
</comment>
<proteinExistence type="inferred from homology"/>
<dbReference type="Proteomes" id="UP000462362">
    <property type="component" value="Unassembled WGS sequence"/>
</dbReference>
<sequence>MAETVIGKDTVAWLKIDVFDLTGNQLQEGPEEGWQVLFGHNDIFPKLEQALMGKKARDTVTLTLEPEDAFGESEPELIRSVPLNLLGDNVEPGMKVEGVPGEPSDGRFYTVIGSDENHVFLDGNHPFAGWALKFVVRVLKVEKATPEEVEEMEAPELLEVADLVKEASETKH</sequence>
<dbReference type="GeneID" id="43347640"/>
<gene>
    <name evidence="9" type="ORF">GMD42_06160</name>
</gene>
<evidence type="ECO:0000256" key="6">
    <source>
        <dbReference type="ARBA" id="ARBA00023110"/>
    </source>
</evidence>
<dbReference type="RefSeq" id="WP_008811790.1">
    <property type="nucleotide sequence ID" value="NZ_CAJUON010000013.1"/>
</dbReference>
<comment type="subcellular location">
    <subcellularLocation>
        <location evidence="2">Cytoplasm</location>
    </subcellularLocation>
</comment>
<evidence type="ECO:0000313" key="9">
    <source>
        <dbReference type="EMBL" id="MTU43210.1"/>
    </source>
</evidence>
<evidence type="ECO:0000313" key="10">
    <source>
        <dbReference type="Proteomes" id="UP000462362"/>
    </source>
</evidence>
<evidence type="ECO:0000256" key="3">
    <source>
        <dbReference type="ARBA" id="ARBA00006577"/>
    </source>
</evidence>
<dbReference type="EMBL" id="WNCL01000014">
    <property type="protein sequence ID" value="MTU43210.1"/>
    <property type="molecule type" value="Genomic_DNA"/>
</dbReference>
<keyword evidence="6" id="KW-0697">Rotamase</keyword>
<dbReference type="GO" id="GO:0003755">
    <property type="term" value="F:peptidyl-prolyl cis-trans isomerase activity"/>
    <property type="evidence" value="ECO:0007669"/>
    <property type="project" value="UniProtKB-KW"/>
</dbReference>
<accession>A0A6I3S8Z2</accession>
<dbReference type="AlphaFoldDB" id="A0A6I3S8Z2"/>
<dbReference type="SUPFAM" id="SSF54534">
    <property type="entry name" value="FKBP-like"/>
    <property type="match status" value="1"/>
</dbReference>
<evidence type="ECO:0000256" key="1">
    <source>
        <dbReference type="ARBA" id="ARBA00000971"/>
    </source>
</evidence>